<evidence type="ECO:0000313" key="3">
    <source>
        <dbReference type="Proteomes" id="UP000551758"/>
    </source>
</evidence>
<sequence>MQALRLWICFPASPTLRTLQIPWYSKESGRCQDYAPYRFGNGVIQPGQSFAVSGATGGRGSASEVTTCLVTLWPPASGHRSLRRRAEQSQFGRGPRELLHMDDM</sequence>
<evidence type="ECO:0000256" key="1">
    <source>
        <dbReference type="SAM" id="MobiDB-lite"/>
    </source>
</evidence>
<organism evidence="2 3">
    <name type="scientific">Diceros bicornis minor</name>
    <name type="common">South-central black rhinoceros</name>
    <dbReference type="NCBI Taxonomy" id="77932"/>
    <lineage>
        <taxon>Eukaryota</taxon>
        <taxon>Metazoa</taxon>
        <taxon>Chordata</taxon>
        <taxon>Craniata</taxon>
        <taxon>Vertebrata</taxon>
        <taxon>Euteleostomi</taxon>
        <taxon>Mammalia</taxon>
        <taxon>Eutheria</taxon>
        <taxon>Laurasiatheria</taxon>
        <taxon>Perissodactyla</taxon>
        <taxon>Rhinocerotidae</taxon>
        <taxon>Diceros</taxon>
    </lineage>
</organism>
<reference evidence="2 3" key="1">
    <citation type="journal article" date="2020" name="Mol. Biol. Evol.">
        <title>Interspecific Gene Flow and the Evolution of Specialization in Black and White Rhinoceros.</title>
        <authorList>
            <person name="Moodley Y."/>
            <person name="Westbury M.V."/>
            <person name="Russo I.M."/>
            <person name="Gopalakrishnan S."/>
            <person name="Rakotoarivelo A."/>
            <person name="Olsen R.A."/>
            <person name="Prost S."/>
            <person name="Tunstall T."/>
            <person name="Ryder O.A."/>
            <person name="Dalen L."/>
            <person name="Bruford M.W."/>
        </authorList>
    </citation>
    <scope>NUCLEOTIDE SEQUENCE [LARGE SCALE GENOMIC DNA]</scope>
    <source>
        <strain evidence="2">SBR-YM</strain>
        <tissue evidence="2">Skin</tissue>
    </source>
</reference>
<evidence type="ECO:0000313" key="2">
    <source>
        <dbReference type="EMBL" id="KAF5916210.1"/>
    </source>
</evidence>
<gene>
    <name evidence="2" type="ORF">HPG69_010569</name>
</gene>
<dbReference type="Proteomes" id="UP000551758">
    <property type="component" value="Unassembled WGS sequence"/>
</dbReference>
<comment type="caution">
    <text evidence="2">The sequence shown here is derived from an EMBL/GenBank/DDBJ whole genome shotgun (WGS) entry which is preliminary data.</text>
</comment>
<accession>A0A7J7EK98</accession>
<feature type="compositionally biased region" description="Basic and acidic residues" evidence="1">
    <location>
        <begin position="94"/>
        <end position="104"/>
    </location>
</feature>
<dbReference type="AlphaFoldDB" id="A0A7J7EK98"/>
<protein>
    <submittedName>
        <fullName evidence="2">Uncharacterized protein</fullName>
    </submittedName>
</protein>
<feature type="region of interest" description="Disordered" evidence="1">
    <location>
        <begin position="83"/>
        <end position="104"/>
    </location>
</feature>
<proteinExistence type="predicted"/>
<dbReference type="EMBL" id="JACDTQ010002740">
    <property type="protein sequence ID" value="KAF5916210.1"/>
    <property type="molecule type" value="Genomic_DNA"/>
</dbReference>
<name>A0A7J7EK98_DICBM</name>
<keyword evidence="3" id="KW-1185">Reference proteome</keyword>